<feature type="transmembrane region" description="Helical" evidence="6">
    <location>
        <begin position="148"/>
        <end position="169"/>
    </location>
</feature>
<dbReference type="Pfam" id="PF02683">
    <property type="entry name" value="DsbD_TM"/>
    <property type="match status" value="1"/>
</dbReference>
<dbReference type="InterPro" id="IPR051790">
    <property type="entry name" value="Cytochrome_c-biogenesis_DsbD"/>
</dbReference>
<reference evidence="8 9" key="1">
    <citation type="submission" date="2016-08" db="EMBL/GenBank/DDBJ databases">
        <authorList>
            <person name="Seilhamer J.J."/>
        </authorList>
    </citation>
    <scope>NUCLEOTIDE SEQUENCE [LARGE SCALE GENOMIC DNA]</scope>
    <source>
        <strain evidence="8">Buetzberg</strain>
    </source>
</reference>
<dbReference type="GeneID" id="30412618"/>
<evidence type="ECO:0000256" key="1">
    <source>
        <dbReference type="ARBA" id="ARBA00004141"/>
    </source>
</evidence>
<feature type="transmembrane region" description="Helical" evidence="6">
    <location>
        <begin position="181"/>
        <end position="198"/>
    </location>
</feature>
<feature type="transmembrane region" description="Helical" evidence="6">
    <location>
        <begin position="71"/>
        <end position="90"/>
    </location>
</feature>
<dbReference type="STRING" id="118062.MCBB_1780"/>
<evidence type="ECO:0000256" key="5">
    <source>
        <dbReference type="ARBA" id="ARBA00023136"/>
    </source>
</evidence>
<comment type="subcellular location">
    <subcellularLocation>
        <location evidence="1">Membrane</location>
        <topology evidence="1">Multi-pass membrane protein</topology>
    </subcellularLocation>
</comment>
<feature type="transmembrane region" description="Helical" evidence="6">
    <location>
        <begin position="6"/>
        <end position="29"/>
    </location>
</feature>
<dbReference type="KEGG" id="mcub:MCBB_1780"/>
<sequence>MNIGFLVSFSAGVVSVLSPCVLPLIPIVVGQSLMKRELSQILSFITGFFMVFAVVTALTVVFTAAVNHYLLYFRMVAASLLTLLGVLLIFNKNIFKFYTPRHGEKGLGPFLMGFLTCLAWSPCYGPYVVAVAAYSASTGNTFLTAVNMALFAGGFSLTLFLIAFTASKIKFNGMIKYYDDVRIFSGIIITIAGVYMLAGLI</sequence>
<dbReference type="GO" id="GO:0016020">
    <property type="term" value="C:membrane"/>
    <property type="evidence" value="ECO:0007669"/>
    <property type="project" value="UniProtKB-SubCell"/>
</dbReference>
<dbReference type="PANTHER" id="PTHR31272:SF9">
    <property type="entry name" value="BLL1027 PROTEIN"/>
    <property type="match status" value="1"/>
</dbReference>
<dbReference type="EMBL" id="LT607756">
    <property type="protein sequence ID" value="SCG86331.1"/>
    <property type="molecule type" value="Genomic_DNA"/>
</dbReference>
<dbReference type="GO" id="GO:0017004">
    <property type="term" value="P:cytochrome complex assembly"/>
    <property type="evidence" value="ECO:0007669"/>
    <property type="project" value="InterPro"/>
</dbReference>
<evidence type="ECO:0000256" key="3">
    <source>
        <dbReference type="ARBA" id="ARBA00022692"/>
    </source>
</evidence>
<evidence type="ECO:0000313" key="8">
    <source>
        <dbReference type="EMBL" id="SCG86331.1"/>
    </source>
</evidence>
<feature type="transmembrane region" description="Helical" evidence="6">
    <location>
        <begin position="110"/>
        <end position="136"/>
    </location>
</feature>
<name>A0A1D3L3Y6_9EURY</name>
<keyword evidence="3 6" id="KW-0812">Transmembrane</keyword>
<dbReference type="Proteomes" id="UP000094707">
    <property type="component" value="Chromosome I"/>
</dbReference>
<accession>A0A1D3L3Y6</accession>
<keyword evidence="5 6" id="KW-0472">Membrane</keyword>
<feature type="transmembrane region" description="Helical" evidence="6">
    <location>
        <begin position="41"/>
        <end position="65"/>
    </location>
</feature>
<dbReference type="AlphaFoldDB" id="A0A1D3L3Y6"/>
<organism evidence="8 9">
    <name type="scientific">Methanobacterium congolense</name>
    <dbReference type="NCBI Taxonomy" id="118062"/>
    <lineage>
        <taxon>Archaea</taxon>
        <taxon>Methanobacteriati</taxon>
        <taxon>Methanobacteriota</taxon>
        <taxon>Methanomada group</taxon>
        <taxon>Methanobacteria</taxon>
        <taxon>Methanobacteriales</taxon>
        <taxon>Methanobacteriaceae</taxon>
        <taxon>Methanobacterium</taxon>
    </lineage>
</organism>
<evidence type="ECO:0000259" key="7">
    <source>
        <dbReference type="Pfam" id="PF02683"/>
    </source>
</evidence>
<dbReference type="PANTHER" id="PTHR31272">
    <property type="entry name" value="CYTOCHROME C-TYPE BIOGENESIS PROTEIN HI_1454-RELATED"/>
    <property type="match status" value="1"/>
</dbReference>
<keyword evidence="9" id="KW-1185">Reference proteome</keyword>
<proteinExistence type="inferred from homology"/>
<evidence type="ECO:0000256" key="6">
    <source>
        <dbReference type="SAM" id="Phobius"/>
    </source>
</evidence>
<feature type="domain" description="Cytochrome C biogenesis protein transmembrane" evidence="7">
    <location>
        <begin position="6"/>
        <end position="198"/>
    </location>
</feature>
<dbReference type="RefSeq" id="WP_071907404.1">
    <property type="nucleotide sequence ID" value="NZ_LT607756.1"/>
</dbReference>
<gene>
    <name evidence="8" type="ORF">MCBB_1780</name>
</gene>
<evidence type="ECO:0000256" key="2">
    <source>
        <dbReference type="ARBA" id="ARBA00006143"/>
    </source>
</evidence>
<dbReference type="OrthoDB" id="115386at2157"/>
<protein>
    <submittedName>
        <fullName evidence="8">Cytochrome C-type biogenesis protein DsbD</fullName>
    </submittedName>
</protein>
<evidence type="ECO:0000256" key="4">
    <source>
        <dbReference type="ARBA" id="ARBA00022989"/>
    </source>
</evidence>
<keyword evidence="4 6" id="KW-1133">Transmembrane helix</keyword>
<comment type="similarity">
    <text evidence="2">Belongs to the DsbD family.</text>
</comment>
<evidence type="ECO:0000313" key="9">
    <source>
        <dbReference type="Proteomes" id="UP000094707"/>
    </source>
</evidence>
<dbReference type="InterPro" id="IPR003834">
    <property type="entry name" value="Cyt_c_assmbl_TM_dom"/>
</dbReference>